<dbReference type="Gramene" id="A01p27000.2_BraZ1">
    <property type="protein sequence ID" value="A01p27000.2_BraZ1.CDS"/>
    <property type="gene ID" value="A01g27000.2_BraZ1"/>
</dbReference>
<proteinExistence type="predicted"/>
<dbReference type="Proteomes" id="UP000694005">
    <property type="component" value="Chromosome A01"/>
</dbReference>
<evidence type="ECO:0000313" key="1">
    <source>
        <dbReference type="EMBL" id="CAG7888624.1"/>
    </source>
</evidence>
<dbReference type="EMBL" id="LS974617">
    <property type="protein sequence ID" value="CAG7888624.1"/>
    <property type="molecule type" value="Genomic_DNA"/>
</dbReference>
<gene>
    <name evidence="2" type="ORF">BRAA01T02516Z</name>
    <name evidence="1" type="ORF">BRAPAZ1V2_A01P27000.2</name>
</gene>
<protein>
    <submittedName>
        <fullName evidence="1">Uncharacterized protein</fullName>
    </submittedName>
</protein>
<sequence length="271" mass="30597">MVSSQIADYPEEDDGDGGLPIPKMMFAAGEELGLGFLTYFKLSRGRRNPYITQVTIHTKQKDDVSLSQNTIAVKGFALALQLVMVEAVPSLTEVVLQTFSSSESDSCDEDDDFLHKKMKKQTLSHGHAREVDQKTEVFDLSPTFQFLYIRSIIPEDPDRPIEAGTLVWADEVVDVEVDNLVKLITQNHSFNSEMFKGPARFTVNQWHSACIDRCLTLNVDLQAGLMDHIATRVLDIQLAKEHQKVTLYVGSKKEMKKLDDVFEDSRCKIRI</sequence>
<evidence type="ECO:0000313" key="2">
    <source>
        <dbReference type="EMBL" id="VDC76014.1"/>
    </source>
</evidence>
<reference evidence="2" key="1">
    <citation type="submission" date="2018-11" db="EMBL/GenBank/DDBJ databases">
        <authorList>
            <consortium name="Genoscope - CEA"/>
            <person name="William W."/>
        </authorList>
    </citation>
    <scope>NUCLEOTIDE SEQUENCE</scope>
</reference>
<accession>A0A3P5ZKC6</accession>
<dbReference type="AlphaFoldDB" id="A0A3P5ZKC6"/>
<dbReference type="EMBL" id="LR031571">
    <property type="protein sequence ID" value="VDC76014.1"/>
    <property type="molecule type" value="Genomic_DNA"/>
</dbReference>
<organism evidence="2">
    <name type="scientific">Brassica campestris</name>
    <name type="common">Field mustard</name>
    <dbReference type="NCBI Taxonomy" id="3711"/>
    <lineage>
        <taxon>Eukaryota</taxon>
        <taxon>Viridiplantae</taxon>
        <taxon>Streptophyta</taxon>
        <taxon>Embryophyta</taxon>
        <taxon>Tracheophyta</taxon>
        <taxon>Spermatophyta</taxon>
        <taxon>Magnoliopsida</taxon>
        <taxon>eudicotyledons</taxon>
        <taxon>Gunneridae</taxon>
        <taxon>Pentapetalae</taxon>
        <taxon>rosids</taxon>
        <taxon>malvids</taxon>
        <taxon>Brassicales</taxon>
        <taxon>Brassicaceae</taxon>
        <taxon>Brassiceae</taxon>
        <taxon>Brassica</taxon>
    </lineage>
</organism>
<name>A0A3P5ZKC6_BRACM</name>